<evidence type="ECO:0000259" key="2">
    <source>
        <dbReference type="PROSITE" id="PS50158"/>
    </source>
</evidence>
<protein>
    <recommendedName>
        <fullName evidence="2">CCHC-type domain-containing protein</fullName>
    </recommendedName>
</protein>
<dbReference type="Proteomes" id="UP001168821">
    <property type="component" value="Unassembled WGS sequence"/>
</dbReference>
<dbReference type="PROSITE" id="PS50158">
    <property type="entry name" value="ZF_CCHC"/>
    <property type="match status" value="1"/>
</dbReference>
<keyword evidence="1" id="KW-0479">Metal-binding</keyword>
<name>A0AA38MIY1_9CUCU</name>
<organism evidence="3 4">
    <name type="scientific">Zophobas morio</name>
    <dbReference type="NCBI Taxonomy" id="2755281"/>
    <lineage>
        <taxon>Eukaryota</taxon>
        <taxon>Metazoa</taxon>
        <taxon>Ecdysozoa</taxon>
        <taxon>Arthropoda</taxon>
        <taxon>Hexapoda</taxon>
        <taxon>Insecta</taxon>
        <taxon>Pterygota</taxon>
        <taxon>Neoptera</taxon>
        <taxon>Endopterygota</taxon>
        <taxon>Coleoptera</taxon>
        <taxon>Polyphaga</taxon>
        <taxon>Cucujiformia</taxon>
        <taxon>Tenebrionidae</taxon>
        <taxon>Zophobas</taxon>
    </lineage>
</organism>
<comment type="caution">
    <text evidence="3">The sequence shown here is derived from an EMBL/GenBank/DDBJ whole genome shotgun (WGS) entry which is preliminary data.</text>
</comment>
<gene>
    <name evidence="3" type="ORF">Zmor_009569</name>
</gene>
<dbReference type="SMART" id="SM00343">
    <property type="entry name" value="ZnF_C2HC"/>
    <property type="match status" value="2"/>
</dbReference>
<dbReference type="SUPFAM" id="SSF57756">
    <property type="entry name" value="Retrovirus zinc finger-like domains"/>
    <property type="match status" value="1"/>
</dbReference>
<dbReference type="SUPFAM" id="SSF57889">
    <property type="entry name" value="Cysteine-rich domain"/>
    <property type="match status" value="1"/>
</dbReference>
<evidence type="ECO:0000313" key="4">
    <source>
        <dbReference type="Proteomes" id="UP001168821"/>
    </source>
</evidence>
<proteinExistence type="predicted"/>
<dbReference type="InterPro" id="IPR046349">
    <property type="entry name" value="C1-like_sf"/>
</dbReference>
<dbReference type="GO" id="GO:0003676">
    <property type="term" value="F:nucleic acid binding"/>
    <property type="evidence" value="ECO:0007669"/>
    <property type="project" value="InterPro"/>
</dbReference>
<keyword evidence="4" id="KW-1185">Reference proteome</keyword>
<sequence>MSDEEDASSDPQKYTNCKLCKSYVGKSVSRVKCSLCNIVIHTKCFESLSKIVAIDKENGHCITCESSLDASKKSPTTLVRENVFFQKQVSLLEKLVNELETVNKLQKEKLETQTSARIQQPSYADCLKTVSKKSVDVFIKHQGPEKVKFDKVLEKIRKDVNPVELNVQINSTKILNRGVVVKCANDSSCDKLITKLKSSLGSDYSVEKSQKWNPRLYVRGAGKNVSTMEDKDLIDNILILNGFDIEMYANQIKVVKRFDYKYNCNFIIEVTSALRREILSNCNGRIYVDWSLCSCSDHLIVRRCFKCSKFGHLSSKCISNTQICHTCSDNHFSKDCNSDHLKCINCIEYAEGNKSSNIDINHYAGDEQKCIVYRNRLKDLRDRIDYGS</sequence>
<dbReference type="InterPro" id="IPR036875">
    <property type="entry name" value="Znf_CCHC_sf"/>
</dbReference>
<dbReference type="EMBL" id="JALNTZ010000003">
    <property type="protein sequence ID" value="KAJ3657788.1"/>
    <property type="molecule type" value="Genomic_DNA"/>
</dbReference>
<evidence type="ECO:0000256" key="1">
    <source>
        <dbReference type="PROSITE-ProRule" id="PRU00047"/>
    </source>
</evidence>
<dbReference type="InterPro" id="IPR001878">
    <property type="entry name" value="Znf_CCHC"/>
</dbReference>
<keyword evidence="1" id="KW-0863">Zinc-finger</keyword>
<accession>A0AA38MIY1</accession>
<dbReference type="AlphaFoldDB" id="A0AA38MIY1"/>
<keyword evidence="1" id="KW-0862">Zinc</keyword>
<reference evidence="3" key="1">
    <citation type="journal article" date="2023" name="G3 (Bethesda)">
        <title>Whole genome assemblies of Zophobas morio and Tenebrio molitor.</title>
        <authorList>
            <person name="Kaur S."/>
            <person name="Stinson S.A."/>
            <person name="diCenzo G.C."/>
        </authorList>
    </citation>
    <scope>NUCLEOTIDE SEQUENCE</scope>
    <source>
        <strain evidence="3">QUZm001</strain>
    </source>
</reference>
<feature type="domain" description="CCHC-type" evidence="2">
    <location>
        <begin position="302"/>
        <end position="317"/>
    </location>
</feature>
<dbReference type="GO" id="GO:0008270">
    <property type="term" value="F:zinc ion binding"/>
    <property type="evidence" value="ECO:0007669"/>
    <property type="project" value="UniProtKB-KW"/>
</dbReference>
<evidence type="ECO:0000313" key="3">
    <source>
        <dbReference type="EMBL" id="KAJ3657788.1"/>
    </source>
</evidence>